<evidence type="ECO:0008006" key="3">
    <source>
        <dbReference type="Google" id="ProtNLM"/>
    </source>
</evidence>
<organism evidence="1 2">
    <name type="scientific">Cohnella herbarum</name>
    <dbReference type="NCBI Taxonomy" id="2728023"/>
    <lineage>
        <taxon>Bacteria</taxon>
        <taxon>Bacillati</taxon>
        <taxon>Bacillota</taxon>
        <taxon>Bacilli</taxon>
        <taxon>Bacillales</taxon>
        <taxon>Paenibacillaceae</taxon>
        <taxon>Cohnella</taxon>
    </lineage>
</organism>
<dbReference type="RefSeq" id="WP_169278146.1">
    <property type="nucleotide sequence ID" value="NZ_CP051680.1"/>
</dbReference>
<sequence>MRISELWLDRQFEFSERHGISVPCLDKDWDDLDHEQQSAILSRWEMIRGGIPDHIMRFEAKIRIKQQQLFEEDDFVRSCTINGEIADLASRINDLNIWFRTQQELDDESKMHIG</sequence>
<accession>A0A7Z2VFA3</accession>
<name>A0A7Z2VFA3_9BACL</name>
<reference evidence="1 2" key="1">
    <citation type="submission" date="2020-04" db="EMBL/GenBank/DDBJ databases">
        <title>Genome sequencing of novel species.</title>
        <authorList>
            <person name="Heo J."/>
            <person name="Kim S.-J."/>
            <person name="Kim J.-S."/>
            <person name="Hong S.-B."/>
            <person name="Kwon S.-W."/>
        </authorList>
    </citation>
    <scope>NUCLEOTIDE SEQUENCE [LARGE SCALE GENOMIC DNA]</scope>
    <source>
        <strain evidence="1 2">MFER-1</strain>
    </source>
</reference>
<proteinExistence type="predicted"/>
<protein>
    <recommendedName>
        <fullName evidence="3">Radical SAM protein</fullName>
    </recommendedName>
</protein>
<gene>
    <name evidence="1" type="ORF">HH215_00700</name>
</gene>
<evidence type="ECO:0000313" key="2">
    <source>
        <dbReference type="Proteomes" id="UP000502248"/>
    </source>
</evidence>
<evidence type="ECO:0000313" key="1">
    <source>
        <dbReference type="EMBL" id="QJD81840.1"/>
    </source>
</evidence>
<keyword evidence="2" id="KW-1185">Reference proteome</keyword>
<dbReference type="Proteomes" id="UP000502248">
    <property type="component" value="Chromosome"/>
</dbReference>
<dbReference type="AlphaFoldDB" id="A0A7Z2VFA3"/>
<dbReference type="KEGG" id="cheb:HH215_00700"/>
<dbReference type="EMBL" id="CP051680">
    <property type="protein sequence ID" value="QJD81840.1"/>
    <property type="molecule type" value="Genomic_DNA"/>
</dbReference>